<dbReference type="InterPro" id="IPR051393">
    <property type="entry name" value="ABC_transporter_permease"/>
</dbReference>
<proteinExistence type="inferred from homology"/>
<evidence type="ECO:0000259" key="8">
    <source>
        <dbReference type="PROSITE" id="PS50928"/>
    </source>
</evidence>
<dbReference type="EMBL" id="CP067089">
    <property type="protein sequence ID" value="QQO07714.1"/>
    <property type="molecule type" value="Genomic_DNA"/>
</dbReference>
<dbReference type="CDD" id="cd06261">
    <property type="entry name" value="TM_PBP2"/>
    <property type="match status" value="1"/>
</dbReference>
<dbReference type="GO" id="GO:0055085">
    <property type="term" value="P:transmembrane transport"/>
    <property type="evidence" value="ECO:0007669"/>
    <property type="project" value="InterPro"/>
</dbReference>
<evidence type="ECO:0000313" key="10">
    <source>
        <dbReference type="Proteomes" id="UP000595917"/>
    </source>
</evidence>
<dbReference type="GO" id="GO:0005886">
    <property type="term" value="C:plasma membrane"/>
    <property type="evidence" value="ECO:0007669"/>
    <property type="project" value="UniProtKB-SubCell"/>
</dbReference>
<dbReference type="Proteomes" id="UP000595917">
    <property type="component" value="Chromosome"/>
</dbReference>
<dbReference type="PROSITE" id="PS50928">
    <property type="entry name" value="ABC_TM1"/>
    <property type="match status" value="1"/>
</dbReference>
<comment type="subcellular location">
    <subcellularLocation>
        <location evidence="1 7">Cell membrane</location>
        <topology evidence="1 7">Multi-pass membrane protein</topology>
    </subcellularLocation>
</comment>
<evidence type="ECO:0000256" key="4">
    <source>
        <dbReference type="ARBA" id="ARBA00022692"/>
    </source>
</evidence>
<keyword evidence="4 7" id="KW-0812">Transmembrane</keyword>
<dbReference type="PANTHER" id="PTHR30193:SF37">
    <property type="entry name" value="INNER MEMBRANE ABC TRANSPORTER PERMEASE PROTEIN YCJO"/>
    <property type="match status" value="1"/>
</dbReference>
<protein>
    <submittedName>
        <fullName evidence="9">Sugar ABC transporter permease</fullName>
    </submittedName>
</protein>
<dbReference type="PANTHER" id="PTHR30193">
    <property type="entry name" value="ABC TRANSPORTER PERMEASE PROTEIN"/>
    <property type="match status" value="1"/>
</dbReference>
<evidence type="ECO:0000256" key="6">
    <source>
        <dbReference type="ARBA" id="ARBA00023136"/>
    </source>
</evidence>
<evidence type="ECO:0000256" key="3">
    <source>
        <dbReference type="ARBA" id="ARBA00022475"/>
    </source>
</evidence>
<feature type="transmembrane region" description="Helical" evidence="7">
    <location>
        <begin position="169"/>
        <end position="190"/>
    </location>
</feature>
<dbReference type="Pfam" id="PF00528">
    <property type="entry name" value="BPD_transp_1"/>
    <property type="match status" value="1"/>
</dbReference>
<dbReference type="KEGG" id="bhc:JFL75_12245"/>
<evidence type="ECO:0000256" key="7">
    <source>
        <dbReference type="RuleBase" id="RU363032"/>
    </source>
</evidence>
<dbReference type="RefSeq" id="WP_215625020.1">
    <property type="nucleotide sequence ID" value="NZ_CP067089.2"/>
</dbReference>
<dbReference type="InterPro" id="IPR000515">
    <property type="entry name" value="MetI-like"/>
</dbReference>
<sequence length="313" mass="34558">MGKSLHERKNLLRYIPNYVGLAPFFILLVVFILTPMIYGLAMSFTDWSVSSGRRGIHFTGLANYRYVLNGQSVTSTRFLKSLINLAIYVPITITVSVVISLSLALIINNLPGGLYRFFRSAYFIPTALPLFLCTGIWRWLMATDAGLVSVFLAKLGIGAGIDWVNTGGYAIAMIVMVDVWNTVGFNFIILSTGMQDISPELYEAADIDGASVFQKMTRITIPMLEPIIFFVITYSFISALQVYDIPTILTSHTDINNLGGPGQIALFPVMEIVRNVYGGSVSGLGRAVAEGVILMCLIMVITVIQFKVRRKRV</sequence>
<organism evidence="9 10">
    <name type="scientific">Breznakiella homolactica</name>
    <dbReference type="NCBI Taxonomy" id="2798577"/>
    <lineage>
        <taxon>Bacteria</taxon>
        <taxon>Pseudomonadati</taxon>
        <taxon>Spirochaetota</taxon>
        <taxon>Spirochaetia</taxon>
        <taxon>Spirochaetales</taxon>
        <taxon>Breznakiellaceae</taxon>
        <taxon>Breznakiella</taxon>
    </lineage>
</organism>
<feature type="domain" description="ABC transmembrane type-1" evidence="8">
    <location>
        <begin position="82"/>
        <end position="305"/>
    </location>
</feature>
<keyword evidence="6 7" id="KW-0472">Membrane</keyword>
<dbReference type="SUPFAM" id="SSF161098">
    <property type="entry name" value="MetI-like"/>
    <property type="match status" value="1"/>
</dbReference>
<evidence type="ECO:0000256" key="5">
    <source>
        <dbReference type="ARBA" id="ARBA00022989"/>
    </source>
</evidence>
<evidence type="ECO:0000256" key="2">
    <source>
        <dbReference type="ARBA" id="ARBA00022448"/>
    </source>
</evidence>
<name>A0A7T8B7P0_9SPIR</name>
<feature type="transmembrane region" description="Helical" evidence="7">
    <location>
        <begin position="21"/>
        <end position="41"/>
    </location>
</feature>
<dbReference type="Gene3D" id="1.10.3720.10">
    <property type="entry name" value="MetI-like"/>
    <property type="match status" value="1"/>
</dbReference>
<keyword evidence="10" id="KW-1185">Reference proteome</keyword>
<comment type="similarity">
    <text evidence="7">Belongs to the binding-protein-dependent transport system permease family.</text>
</comment>
<keyword evidence="5 7" id="KW-1133">Transmembrane helix</keyword>
<keyword evidence="2 7" id="KW-0813">Transport</keyword>
<feature type="transmembrane region" description="Helical" evidence="7">
    <location>
        <begin position="85"/>
        <end position="108"/>
    </location>
</feature>
<feature type="transmembrane region" description="Helical" evidence="7">
    <location>
        <begin position="287"/>
        <end position="306"/>
    </location>
</feature>
<dbReference type="InterPro" id="IPR035906">
    <property type="entry name" value="MetI-like_sf"/>
</dbReference>
<keyword evidence="3" id="KW-1003">Cell membrane</keyword>
<reference evidence="9" key="1">
    <citation type="submission" date="2021-01" db="EMBL/GenBank/DDBJ databases">
        <title>Description of Breznakiella homolactica.</title>
        <authorList>
            <person name="Song Y."/>
            <person name="Brune A."/>
        </authorList>
    </citation>
    <scope>NUCLEOTIDE SEQUENCE</scope>
    <source>
        <strain evidence="9">RmG30</strain>
    </source>
</reference>
<accession>A0A7T8B7P0</accession>
<feature type="transmembrane region" description="Helical" evidence="7">
    <location>
        <begin position="223"/>
        <end position="243"/>
    </location>
</feature>
<gene>
    <name evidence="9" type="ORF">JFL75_12245</name>
</gene>
<evidence type="ECO:0000256" key="1">
    <source>
        <dbReference type="ARBA" id="ARBA00004651"/>
    </source>
</evidence>
<evidence type="ECO:0000313" key="9">
    <source>
        <dbReference type="EMBL" id="QQO07714.1"/>
    </source>
</evidence>
<feature type="transmembrane region" description="Helical" evidence="7">
    <location>
        <begin position="120"/>
        <end position="140"/>
    </location>
</feature>
<dbReference type="AlphaFoldDB" id="A0A7T8B7P0"/>